<dbReference type="InterPro" id="IPR000073">
    <property type="entry name" value="AB_hydrolase_1"/>
</dbReference>
<gene>
    <name evidence="3" type="ORF">GTQ55_08300</name>
    <name evidence="2" type="ORF">HNQ53_000733</name>
</gene>
<evidence type="ECO:0000313" key="4">
    <source>
        <dbReference type="Proteomes" id="UP000464675"/>
    </source>
</evidence>
<dbReference type="Gene3D" id="3.40.50.1820">
    <property type="entry name" value="alpha/beta hydrolase"/>
    <property type="match status" value="1"/>
</dbReference>
<dbReference type="EMBL" id="CP047491">
    <property type="protein sequence ID" value="QHQ38985.1"/>
    <property type="molecule type" value="Genomic_DNA"/>
</dbReference>
<proteinExistence type="predicted"/>
<dbReference type="Proteomes" id="UP000464675">
    <property type="component" value="Chromosome"/>
</dbReference>
<organism evidence="2 5">
    <name type="scientific">Microbulbifer hydrolyticus</name>
    <dbReference type="NCBI Taxonomy" id="48074"/>
    <lineage>
        <taxon>Bacteria</taxon>
        <taxon>Pseudomonadati</taxon>
        <taxon>Pseudomonadota</taxon>
        <taxon>Gammaproteobacteria</taxon>
        <taxon>Cellvibrionales</taxon>
        <taxon>Microbulbiferaceae</taxon>
        <taxon>Microbulbifer</taxon>
    </lineage>
</organism>
<evidence type="ECO:0000259" key="1">
    <source>
        <dbReference type="Pfam" id="PF00561"/>
    </source>
</evidence>
<dbReference type="EMBL" id="JACHHR010000001">
    <property type="protein sequence ID" value="MBB5210545.1"/>
    <property type="molecule type" value="Genomic_DNA"/>
</dbReference>
<dbReference type="AlphaFoldDB" id="A0A6P1TB66"/>
<dbReference type="PANTHER" id="PTHR43798:SF33">
    <property type="entry name" value="HYDROLASE, PUTATIVE (AFU_ORTHOLOGUE AFUA_2G14860)-RELATED"/>
    <property type="match status" value="1"/>
</dbReference>
<dbReference type="InterPro" id="IPR029058">
    <property type="entry name" value="AB_hydrolase_fold"/>
</dbReference>
<reference evidence="3 4" key="1">
    <citation type="submission" date="2020-01" db="EMBL/GenBank/DDBJ databases">
        <title>The possibility of degradation of plastic by Microbulbifer hydrolyticus IRE-31.</title>
        <authorList>
            <person name="Liu L."/>
        </authorList>
    </citation>
    <scope>NUCLEOTIDE SEQUENCE [LARGE SCALE GENOMIC DNA]</scope>
    <source>
        <strain evidence="3 4">IRE-31</strain>
    </source>
</reference>
<dbReference type="GO" id="GO:0016020">
    <property type="term" value="C:membrane"/>
    <property type="evidence" value="ECO:0007669"/>
    <property type="project" value="TreeGrafter"/>
</dbReference>
<dbReference type="InterPro" id="IPR050266">
    <property type="entry name" value="AB_hydrolase_sf"/>
</dbReference>
<protein>
    <submittedName>
        <fullName evidence="3">Alpha/beta fold hydrolase</fullName>
    </submittedName>
    <submittedName>
        <fullName evidence="2">Pimeloyl-ACP methyl ester carboxylesterase</fullName>
    </submittedName>
</protein>
<dbReference type="Pfam" id="PF00561">
    <property type="entry name" value="Abhydrolase_1"/>
    <property type="match status" value="1"/>
</dbReference>
<name>A0A6P1TB66_9GAMM</name>
<keyword evidence="3" id="KW-0378">Hydrolase</keyword>
<keyword evidence="4" id="KW-1185">Reference proteome</keyword>
<dbReference type="PRINTS" id="PR00111">
    <property type="entry name" value="ABHYDROLASE"/>
</dbReference>
<dbReference type="GO" id="GO:0016787">
    <property type="term" value="F:hydrolase activity"/>
    <property type="evidence" value="ECO:0007669"/>
    <property type="project" value="UniProtKB-KW"/>
</dbReference>
<accession>A0A6P1TB66</accession>
<feature type="domain" description="AB hydrolase-1" evidence="1">
    <location>
        <begin position="32"/>
        <end position="147"/>
    </location>
</feature>
<dbReference type="RefSeq" id="WP_161858311.1">
    <property type="nucleotide sequence ID" value="NZ_CP047491.1"/>
</dbReference>
<sequence>MQTYSDLRYQSSDGLALYARDYSRQAHTGSKPVMLCLHGLTRNSADFEELAEHMARDFRVLVPDQRGRGKSQWDPVADRYQPNTYVADTLGLLNQLNIHKVIIVGTSMGGLMAMIMAATARDRIAGIVLNDIGPEVDPRGLQRIQGYVGKTDPVANWTDAAETVRTLNAVAFPDYTDADWMRMAHQLYFENTQGVPELAYDPAISKPIAADTGSAVPPNLWPLFEGLAGIPTLALRGTLSDILSRACFAEMQKRMPGMQAMEIPGRGHAPALNEPEALAAIDRFVEKLVEVPV</sequence>
<reference evidence="2 5" key="2">
    <citation type="submission" date="2020-08" db="EMBL/GenBank/DDBJ databases">
        <title>Genomic Encyclopedia of Type Strains, Phase IV (KMG-IV): sequencing the most valuable type-strain genomes for metagenomic binning, comparative biology and taxonomic classification.</title>
        <authorList>
            <person name="Goeker M."/>
        </authorList>
    </citation>
    <scope>NUCLEOTIDE SEQUENCE [LARGE SCALE GENOMIC DNA]</scope>
    <source>
        <strain evidence="2 5">DSM 11525</strain>
    </source>
</reference>
<dbReference type="Proteomes" id="UP000563601">
    <property type="component" value="Unassembled WGS sequence"/>
</dbReference>
<evidence type="ECO:0000313" key="5">
    <source>
        <dbReference type="Proteomes" id="UP000563601"/>
    </source>
</evidence>
<dbReference type="PANTHER" id="PTHR43798">
    <property type="entry name" value="MONOACYLGLYCEROL LIPASE"/>
    <property type="match status" value="1"/>
</dbReference>
<evidence type="ECO:0000313" key="2">
    <source>
        <dbReference type="EMBL" id="MBB5210545.1"/>
    </source>
</evidence>
<dbReference type="SUPFAM" id="SSF53474">
    <property type="entry name" value="alpha/beta-Hydrolases"/>
    <property type="match status" value="1"/>
</dbReference>
<evidence type="ECO:0000313" key="3">
    <source>
        <dbReference type="EMBL" id="QHQ38985.1"/>
    </source>
</evidence>
<dbReference type="OrthoDB" id="9791366at2"/>